<feature type="compositionally biased region" description="Basic and acidic residues" evidence="1">
    <location>
        <begin position="282"/>
        <end position="298"/>
    </location>
</feature>
<organism evidence="2 3">
    <name type="scientific">Porites lobata</name>
    <dbReference type="NCBI Taxonomy" id="104759"/>
    <lineage>
        <taxon>Eukaryota</taxon>
        <taxon>Metazoa</taxon>
        <taxon>Cnidaria</taxon>
        <taxon>Anthozoa</taxon>
        <taxon>Hexacorallia</taxon>
        <taxon>Scleractinia</taxon>
        <taxon>Fungiina</taxon>
        <taxon>Poritidae</taxon>
        <taxon>Porites</taxon>
    </lineage>
</organism>
<feature type="compositionally biased region" description="Polar residues" evidence="1">
    <location>
        <begin position="118"/>
        <end position="135"/>
    </location>
</feature>
<protein>
    <submittedName>
        <fullName evidence="2">Uncharacterized protein</fullName>
    </submittedName>
</protein>
<feature type="compositionally biased region" description="Polar residues" evidence="1">
    <location>
        <begin position="170"/>
        <end position="180"/>
    </location>
</feature>
<evidence type="ECO:0000313" key="3">
    <source>
        <dbReference type="Proteomes" id="UP001159405"/>
    </source>
</evidence>
<feature type="compositionally biased region" description="Basic and acidic residues" evidence="1">
    <location>
        <begin position="95"/>
        <end position="117"/>
    </location>
</feature>
<feature type="compositionally biased region" description="Basic and acidic residues" evidence="1">
    <location>
        <begin position="851"/>
        <end position="861"/>
    </location>
</feature>
<feature type="region of interest" description="Disordered" evidence="1">
    <location>
        <begin position="56"/>
        <end position="232"/>
    </location>
</feature>
<gene>
    <name evidence="2" type="ORF">PLOB_00025246</name>
</gene>
<sequence length="991" mass="110082">MAALANCIKLNSPQFCRVLQQMNISTPSIHVTSFDDDAYNENMQRKLDDPTWAELEDKSKTGSAEAMVENSLDDDKNKQESGLSFTNVNANDNDGVSKKGSHEEENTAVLESHEQTAKSHQPSTNEGSEVSSHTPTEIEDNQVETKKDNLNKQGATEQLKTSVSRKARKTSWSSSDTQRNGLIKNPSPPRRRYTVGSVSGDNKNYNGSQNNSNLNKRRSVQSFGSTPLNSRLITGENKHSTEIMINKKKSERIDLSFKSDPRKRLQTCGELARTENNSGDTTLDKGSRRFDGDHRAVDNVHSAPAGSPPRSPKVPVRKISENSLSILKNAGVTTNTDENYSLSSPVRRVSTSIIEGTNPPSNSRARSEADKRIAQSLNLASPPQTRKFSSPKPPSGERHAQLAVRANRSLSKSDLDLRKIGSEEETVEVGRPVSVSSPTHPRRASSSLGISVSLSMSKSETDLRKLVSDEEEMERRGSLSAHSSPRMLRRSSNCQIQKSAPTCPVTPQQERKIFMAAAKQEARLPTRAKARNDLQATSQLIIEQAEKELNKFSERLPHISMEQVMKTWQITNSRHWNMMSLKTMSRLPQISVTSPRESIEKAIFFPSRGNVAREKNDPLPSGDNSSDNKILKDKNSEAVNKNNTPSVLLRVKPNPRQVEPGHLITDQYVPNKENVLDYRYQQRHKKSVIITREGLAPASKAREREHVCTVSGNMSGGKTQPKKVTVTAGSLRARDQSFQATSSGNEQFRGVISGLGMSRVQDSGLPKYTPKDTDRLSRSSVSVKGISKSKEIVKKEEKLKPQVHHALLHSKHSGGHEERTRRRVSPGSPLKQLTDDSPSKGGRRYLNISPKPKDSGIERKLKTPKKVTPIPSPAARHGQNDDSARRSSEDLVPVMELPKVTMNEVLQSWNIGPARNRTSNLAGKDPMEFLLSRERSDSEPKQRTTTLEELRRCRYLRTGGKDEQELKHSKICSCNSCEHGEGLKSTPYLNS</sequence>
<feature type="compositionally biased region" description="Basic residues" evidence="1">
    <location>
        <begin position="801"/>
        <end position="813"/>
    </location>
</feature>
<feature type="region of interest" description="Disordered" evidence="1">
    <location>
        <begin position="351"/>
        <end position="370"/>
    </location>
</feature>
<evidence type="ECO:0000313" key="2">
    <source>
        <dbReference type="EMBL" id="CAH3034748.1"/>
    </source>
</evidence>
<evidence type="ECO:0000256" key="1">
    <source>
        <dbReference type="SAM" id="MobiDB-lite"/>
    </source>
</evidence>
<feature type="region of interest" description="Disordered" evidence="1">
    <location>
        <begin position="376"/>
        <end position="489"/>
    </location>
</feature>
<feature type="compositionally biased region" description="Polar residues" evidence="1">
    <location>
        <begin position="376"/>
        <end position="388"/>
    </location>
</feature>
<proteinExistence type="predicted"/>
<name>A0ABN8MS62_9CNID</name>
<feature type="compositionally biased region" description="Basic and acidic residues" evidence="1">
    <location>
        <begin position="878"/>
        <end position="888"/>
    </location>
</feature>
<feature type="compositionally biased region" description="Low complexity" evidence="1">
    <location>
        <begin position="202"/>
        <end position="214"/>
    </location>
</feature>
<feature type="compositionally biased region" description="Low complexity" evidence="1">
    <location>
        <begin position="445"/>
        <end position="458"/>
    </location>
</feature>
<comment type="caution">
    <text evidence="2">The sequence shown here is derived from an EMBL/GenBank/DDBJ whole genome shotgun (WGS) entry which is preliminary data.</text>
</comment>
<feature type="compositionally biased region" description="Polar residues" evidence="1">
    <location>
        <begin position="80"/>
        <end position="94"/>
    </location>
</feature>
<feature type="region of interest" description="Disordered" evidence="1">
    <location>
        <begin position="759"/>
        <end position="888"/>
    </location>
</feature>
<dbReference type="Proteomes" id="UP001159405">
    <property type="component" value="Unassembled WGS sequence"/>
</dbReference>
<reference evidence="2 3" key="1">
    <citation type="submission" date="2022-05" db="EMBL/GenBank/DDBJ databases">
        <authorList>
            <consortium name="Genoscope - CEA"/>
            <person name="William W."/>
        </authorList>
    </citation>
    <scope>NUCLEOTIDE SEQUENCE [LARGE SCALE GENOMIC DNA]</scope>
</reference>
<feature type="region of interest" description="Disordered" evidence="1">
    <location>
        <begin position="273"/>
        <end position="316"/>
    </location>
</feature>
<feature type="compositionally biased region" description="Polar residues" evidence="1">
    <location>
        <begin position="151"/>
        <end position="162"/>
    </location>
</feature>
<keyword evidence="3" id="KW-1185">Reference proteome</keyword>
<feature type="region of interest" description="Disordered" evidence="1">
    <location>
        <begin position="610"/>
        <end position="641"/>
    </location>
</feature>
<accession>A0ABN8MS62</accession>
<feature type="compositionally biased region" description="Polar residues" evidence="1">
    <location>
        <begin position="220"/>
        <end position="232"/>
    </location>
</feature>
<feature type="compositionally biased region" description="Polar residues" evidence="1">
    <location>
        <begin position="351"/>
        <end position="364"/>
    </location>
</feature>
<feature type="compositionally biased region" description="Basic and acidic residues" evidence="1">
    <location>
        <begin position="411"/>
        <end position="422"/>
    </location>
</feature>
<feature type="compositionally biased region" description="Basic and acidic residues" evidence="1">
    <location>
        <begin position="788"/>
        <end position="800"/>
    </location>
</feature>
<feature type="compositionally biased region" description="Basic and acidic residues" evidence="1">
    <location>
        <begin position="459"/>
        <end position="477"/>
    </location>
</feature>
<dbReference type="EMBL" id="CALNXK010000003">
    <property type="protein sequence ID" value="CAH3034748.1"/>
    <property type="molecule type" value="Genomic_DNA"/>
</dbReference>